<feature type="transmembrane region" description="Helical" evidence="3">
    <location>
        <begin position="313"/>
        <end position="334"/>
    </location>
</feature>
<reference evidence="5" key="2">
    <citation type="submission" date="2024-06" db="EMBL/GenBank/DDBJ databases">
        <authorList>
            <person name="Plum-Jensen L.E."/>
            <person name="Schramm A."/>
            <person name="Marshall I.P.G."/>
        </authorList>
    </citation>
    <scope>NUCLEOTIDE SEQUENCE</scope>
    <source>
        <strain evidence="5">Rat1</strain>
    </source>
</reference>
<dbReference type="PROSITE" id="PS50887">
    <property type="entry name" value="GGDEF"/>
    <property type="match status" value="1"/>
</dbReference>
<reference evidence="5" key="1">
    <citation type="journal article" date="2024" name="Syst. Appl. Microbiol.">
        <title>First single-strain enrichments of Electrothrix cable bacteria, description of E. aestuarii sp. nov. and E. rattekaaiensis sp. nov., and proposal of a cable bacteria taxonomy following the rules of the SeqCode.</title>
        <authorList>
            <person name="Plum-Jensen L.E."/>
            <person name="Schramm A."/>
            <person name="Marshall I.P.G."/>
        </authorList>
    </citation>
    <scope>NUCLEOTIDE SEQUENCE</scope>
    <source>
        <strain evidence="5">Rat1</strain>
    </source>
</reference>
<evidence type="ECO:0000256" key="1">
    <source>
        <dbReference type="ARBA" id="ARBA00012528"/>
    </source>
</evidence>
<keyword evidence="3" id="KW-1133">Transmembrane helix</keyword>
<sequence length="515" mass="59007">MSQQAPIKSFRTQLKRTYIFISIQFFVTIFIGILTLIGISYLAKEHLKQVGPLVTTINQLVKGVSDTMLLLDEWMLTGPKENKIKREEIWDSIIYPITRQLHVQLKDNNNDNISLLQDLQHLQTEQWIIEDMAHTQGNNQALNLYLVDINDIERKILSVITQIMHVVSSVHGDKLKDPKALSLFSHSADIRGSFSLASTNLLQFILTGAEECEKNFQKNFATAKNSLTNFKQSHNLSQEEINMVNTLITLFSRYTYQTEKAMQLRYSPEWNLAIYNYIHVLEPLQKRVTSELNLILENKTEKLRESSTRLMEVGHLVILLSTLLGASTASLLILRARRDIRLAGRLEENIHNHTNQLKELSRTDQLTKLYNRRAMISILNQELNTALINNTPLSFVYFDVDKFKHINDTQGHIVGDQILQKVAHALRTSIRKSDFPCRYGGDEFCIILPGCIRENAKKVCDQLITAFRKEAPGVSLSIGITEVSPSEKIEPEELIKRTDQKMYLGKKKNGFQINC</sequence>
<keyword evidence="5" id="KW-0808">Transferase</keyword>
<dbReference type="KEGG" id="eaj:Q3M24_02565"/>
<dbReference type="Gene3D" id="3.30.70.270">
    <property type="match status" value="1"/>
</dbReference>
<feature type="domain" description="GGDEF" evidence="4">
    <location>
        <begin position="391"/>
        <end position="515"/>
    </location>
</feature>
<dbReference type="EMBL" id="CP159373">
    <property type="protein sequence ID" value="XCN73655.1"/>
    <property type="molecule type" value="Genomic_DNA"/>
</dbReference>
<keyword evidence="3" id="KW-0812">Transmembrane</keyword>
<organism evidence="5">
    <name type="scientific">Candidatus Electrothrix aestuarii</name>
    <dbReference type="NCBI Taxonomy" id="3062594"/>
    <lineage>
        <taxon>Bacteria</taxon>
        <taxon>Pseudomonadati</taxon>
        <taxon>Thermodesulfobacteriota</taxon>
        <taxon>Desulfobulbia</taxon>
        <taxon>Desulfobulbales</taxon>
        <taxon>Desulfobulbaceae</taxon>
        <taxon>Candidatus Electrothrix</taxon>
    </lineage>
</organism>
<protein>
    <recommendedName>
        <fullName evidence="1">diguanylate cyclase</fullName>
        <ecNumber evidence="1">2.7.7.65</ecNumber>
    </recommendedName>
</protein>
<dbReference type="InterPro" id="IPR029787">
    <property type="entry name" value="Nucleotide_cyclase"/>
</dbReference>
<dbReference type="CDD" id="cd01949">
    <property type="entry name" value="GGDEF"/>
    <property type="match status" value="1"/>
</dbReference>
<evidence type="ECO:0000259" key="4">
    <source>
        <dbReference type="PROSITE" id="PS50887"/>
    </source>
</evidence>
<dbReference type="Pfam" id="PF00990">
    <property type="entry name" value="GGDEF"/>
    <property type="match status" value="1"/>
</dbReference>
<keyword evidence="3" id="KW-0472">Membrane</keyword>
<evidence type="ECO:0000256" key="3">
    <source>
        <dbReference type="SAM" id="Phobius"/>
    </source>
</evidence>
<dbReference type="InterPro" id="IPR000160">
    <property type="entry name" value="GGDEF_dom"/>
</dbReference>
<name>A0AAU8LVU4_9BACT</name>
<feature type="transmembrane region" description="Helical" evidence="3">
    <location>
        <begin position="18"/>
        <end position="43"/>
    </location>
</feature>
<dbReference type="GO" id="GO:0052621">
    <property type="term" value="F:diguanylate cyclase activity"/>
    <property type="evidence" value="ECO:0007669"/>
    <property type="project" value="UniProtKB-EC"/>
</dbReference>
<dbReference type="EC" id="2.7.7.65" evidence="1"/>
<evidence type="ECO:0000313" key="5">
    <source>
        <dbReference type="EMBL" id="XCN73655.1"/>
    </source>
</evidence>
<accession>A0AAU8LVU4</accession>
<dbReference type="PANTHER" id="PTHR45138:SF9">
    <property type="entry name" value="DIGUANYLATE CYCLASE DGCM-RELATED"/>
    <property type="match status" value="1"/>
</dbReference>
<evidence type="ECO:0000256" key="2">
    <source>
        <dbReference type="ARBA" id="ARBA00034247"/>
    </source>
</evidence>
<dbReference type="FunFam" id="3.30.70.270:FF:000001">
    <property type="entry name" value="Diguanylate cyclase domain protein"/>
    <property type="match status" value="1"/>
</dbReference>
<proteinExistence type="predicted"/>
<comment type="catalytic activity">
    <reaction evidence="2">
        <text>2 GTP = 3',3'-c-di-GMP + 2 diphosphate</text>
        <dbReference type="Rhea" id="RHEA:24898"/>
        <dbReference type="ChEBI" id="CHEBI:33019"/>
        <dbReference type="ChEBI" id="CHEBI:37565"/>
        <dbReference type="ChEBI" id="CHEBI:58805"/>
        <dbReference type="EC" id="2.7.7.65"/>
    </reaction>
</comment>
<dbReference type="SMART" id="SM00267">
    <property type="entry name" value="GGDEF"/>
    <property type="match status" value="1"/>
</dbReference>
<dbReference type="AlphaFoldDB" id="A0AAU8LVU4"/>
<dbReference type="InterPro" id="IPR043128">
    <property type="entry name" value="Rev_trsase/Diguanyl_cyclase"/>
</dbReference>
<gene>
    <name evidence="5" type="ORF">Q3M24_02565</name>
</gene>
<dbReference type="NCBIfam" id="TIGR00254">
    <property type="entry name" value="GGDEF"/>
    <property type="match status" value="1"/>
</dbReference>
<keyword evidence="5" id="KW-0548">Nucleotidyltransferase</keyword>
<dbReference type="SUPFAM" id="SSF55073">
    <property type="entry name" value="Nucleotide cyclase"/>
    <property type="match status" value="1"/>
</dbReference>
<dbReference type="InterPro" id="IPR050469">
    <property type="entry name" value="Diguanylate_Cyclase"/>
</dbReference>
<dbReference type="PANTHER" id="PTHR45138">
    <property type="entry name" value="REGULATORY COMPONENTS OF SENSORY TRANSDUCTION SYSTEM"/>
    <property type="match status" value="1"/>
</dbReference>